<dbReference type="Proteomes" id="UP000249203">
    <property type="component" value="Unassembled WGS sequence"/>
</dbReference>
<evidence type="ECO:0000259" key="7">
    <source>
        <dbReference type="PROSITE" id="PS50967"/>
    </source>
</evidence>
<comment type="caution">
    <text evidence="8">The sequence shown here is derived from an EMBL/GenBank/DDBJ whole genome shotgun (WGS) entry which is preliminary data.</text>
</comment>
<dbReference type="InterPro" id="IPR044876">
    <property type="entry name" value="HRDC_dom_sf"/>
</dbReference>
<gene>
    <name evidence="6 9" type="primary">rnd</name>
    <name evidence="8" type="ORF">B0I24_101455</name>
    <name evidence="9" type="ORF">CWE07_02205</name>
</gene>
<dbReference type="RefSeq" id="WP_111568282.1">
    <property type="nucleotide sequence ID" value="NZ_PIPK01000001.1"/>
</dbReference>
<dbReference type="GO" id="GO:0042780">
    <property type="term" value="P:tRNA 3'-end processing"/>
    <property type="evidence" value="ECO:0007669"/>
    <property type="project" value="UniProtKB-UniRule"/>
</dbReference>
<dbReference type="PANTHER" id="PTHR47649">
    <property type="entry name" value="RIBONUCLEASE D"/>
    <property type="match status" value="1"/>
</dbReference>
<proteinExistence type="inferred from homology"/>
<evidence type="ECO:0000256" key="3">
    <source>
        <dbReference type="ARBA" id="ARBA00022722"/>
    </source>
</evidence>
<dbReference type="PANTHER" id="PTHR47649:SF1">
    <property type="entry name" value="RIBONUCLEASE D"/>
    <property type="match status" value="1"/>
</dbReference>
<dbReference type="GO" id="GO:0003676">
    <property type="term" value="F:nucleic acid binding"/>
    <property type="evidence" value="ECO:0007669"/>
    <property type="project" value="InterPro"/>
</dbReference>
<dbReference type="InterPro" id="IPR002121">
    <property type="entry name" value="HRDC_dom"/>
</dbReference>
<dbReference type="Gene3D" id="3.30.420.10">
    <property type="entry name" value="Ribonuclease H-like superfamily/Ribonuclease H"/>
    <property type="match status" value="1"/>
</dbReference>
<comment type="cofactor">
    <cofactor evidence="6">
        <name>a divalent metal cation</name>
        <dbReference type="ChEBI" id="CHEBI:60240"/>
    </cofactor>
</comment>
<accession>A0A327XC06</accession>
<keyword evidence="11" id="KW-1185">Reference proteome</keyword>
<evidence type="ECO:0000313" key="11">
    <source>
        <dbReference type="Proteomes" id="UP000287865"/>
    </source>
</evidence>
<sequence length="386" mass="43434">MTNQLSDVTYRLINATKQLVAFCDQAKTQGWVAIDTEFVRERTYYAQLGLVQLALADDVILVDPLTIDDLEPLWQLIADPEVIKVLHSGGEDIELLAHCAQRTPQNFFDSQIAATMLGLGDAMGYAAMVAQFFGVELDKSQSRTNWLARPLTPEQLVYAAADVYYLARIYPQLLEQLVATKRLDMFADECALQIAKRTTRTPDDLAWRDIGNAWQCEGQQRAVLQELAAWRLATAKAQDKPLGFIVKDAALVDLARRGPQTMSHLGGVQELHPQAIRRYGEAILQAVARGQARAHEDIPAPMPRLDFEPGYKVVFKKLKAEVKQQADALALPAPFVGSRKQINELFHWYWFSDEALKRRLPTPDLISGWRKALFKTKVEALLLPRP</sequence>
<dbReference type="EMBL" id="QLMD01000001">
    <property type="protein sequence ID" value="RAK01816.1"/>
    <property type="molecule type" value="Genomic_DNA"/>
</dbReference>
<keyword evidence="5 6" id="KW-0269">Exonuclease</keyword>
<comment type="catalytic activity">
    <reaction evidence="6">
        <text>Exonucleolytic cleavage that removes extra residues from the 3'-terminus of tRNA to produce 5'-mononucleotides.</text>
        <dbReference type="EC" id="3.1.13.5"/>
    </reaction>
</comment>
<dbReference type="GO" id="GO:0033890">
    <property type="term" value="F:ribonuclease D activity"/>
    <property type="evidence" value="ECO:0007669"/>
    <property type="project" value="UniProtKB-UniRule"/>
</dbReference>
<keyword evidence="3 6" id="KW-0540">Nuclease</keyword>
<dbReference type="Pfam" id="PF00570">
    <property type="entry name" value="HRDC"/>
    <property type="match status" value="1"/>
</dbReference>
<keyword evidence="4 6" id="KW-0378">Hydrolase</keyword>
<reference evidence="8 10" key="2">
    <citation type="submission" date="2018-06" db="EMBL/GenBank/DDBJ databases">
        <title>Genomic Encyclopedia of Type Strains, Phase III (KMG-III): the genomes of soil and plant-associated and newly described type strains.</title>
        <authorList>
            <person name="Whitman W."/>
        </authorList>
    </citation>
    <scope>NUCLEOTIDE SEQUENCE [LARGE SCALE GENOMIC DNA]</scope>
    <source>
        <strain evidence="8 10">CGMCC 1.15366</strain>
    </source>
</reference>
<dbReference type="SMART" id="SM00341">
    <property type="entry name" value="HRDC"/>
    <property type="match status" value="1"/>
</dbReference>
<comment type="function">
    <text evidence="6">Exonuclease involved in the 3' processing of various precursor tRNAs. Initiates hydrolysis at the 3'-terminus of an RNA molecule and releases 5'-mononucleotides.</text>
</comment>
<evidence type="ECO:0000256" key="4">
    <source>
        <dbReference type="ARBA" id="ARBA00022801"/>
    </source>
</evidence>
<reference evidence="9 11" key="1">
    <citation type="journal article" date="2018" name="Front. Microbiol.">
        <title>Genome-Based Analysis Reveals the Taxonomy and Diversity of the Family Idiomarinaceae.</title>
        <authorList>
            <person name="Liu Y."/>
            <person name="Lai Q."/>
            <person name="Shao Z."/>
        </authorList>
    </citation>
    <scope>NUCLEOTIDE SEQUENCE [LARGE SCALE GENOMIC DNA]</scope>
    <source>
        <strain evidence="9 11">CF12-14</strain>
    </source>
</reference>
<keyword evidence="2 6" id="KW-0819">tRNA processing</keyword>
<evidence type="ECO:0000313" key="9">
    <source>
        <dbReference type="EMBL" id="RUO28627.1"/>
    </source>
</evidence>
<dbReference type="InterPro" id="IPR012337">
    <property type="entry name" value="RNaseH-like_sf"/>
</dbReference>
<evidence type="ECO:0000313" key="10">
    <source>
        <dbReference type="Proteomes" id="UP000249203"/>
    </source>
</evidence>
<dbReference type="Pfam" id="PF21293">
    <property type="entry name" value="RNAseD_HRDC_C"/>
    <property type="match status" value="1"/>
</dbReference>
<evidence type="ECO:0000256" key="2">
    <source>
        <dbReference type="ARBA" id="ARBA00022694"/>
    </source>
</evidence>
<dbReference type="PROSITE" id="PS50967">
    <property type="entry name" value="HRDC"/>
    <property type="match status" value="1"/>
</dbReference>
<feature type="domain" description="HRDC" evidence="7">
    <location>
        <begin position="217"/>
        <end position="297"/>
    </location>
</feature>
<dbReference type="SUPFAM" id="SSF47819">
    <property type="entry name" value="HRDC-like"/>
    <property type="match status" value="2"/>
</dbReference>
<dbReference type="InterPro" id="IPR036397">
    <property type="entry name" value="RNaseH_sf"/>
</dbReference>
<dbReference type="InterPro" id="IPR002562">
    <property type="entry name" value="3'-5'_exonuclease_dom"/>
</dbReference>
<evidence type="ECO:0000313" key="8">
    <source>
        <dbReference type="EMBL" id="RAK01816.1"/>
    </source>
</evidence>
<dbReference type="NCBIfam" id="TIGR01388">
    <property type="entry name" value="rnd"/>
    <property type="match status" value="1"/>
</dbReference>
<dbReference type="CDD" id="cd06142">
    <property type="entry name" value="RNaseD_exo"/>
    <property type="match status" value="1"/>
</dbReference>
<dbReference type="GO" id="GO:0005737">
    <property type="term" value="C:cytoplasm"/>
    <property type="evidence" value="ECO:0007669"/>
    <property type="project" value="UniProtKB-SubCell"/>
</dbReference>
<protein>
    <recommendedName>
        <fullName evidence="6">Ribonuclease D</fullName>
        <shortName evidence="6">RNase D</shortName>
        <ecNumber evidence="6">3.1.13.5</ecNumber>
    </recommendedName>
</protein>
<comment type="subcellular location">
    <subcellularLocation>
        <location evidence="6">Cytoplasm</location>
    </subcellularLocation>
</comment>
<dbReference type="Proteomes" id="UP000287865">
    <property type="component" value="Unassembled WGS sequence"/>
</dbReference>
<comment type="similarity">
    <text evidence="6">Belongs to the RNase D family.</text>
</comment>
<dbReference type="GO" id="GO:0000166">
    <property type="term" value="F:nucleotide binding"/>
    <property type="evidence" value="ECO:0007669"/>
    <property type="project" value="InterPro"/>
</dbReference>
<dbReference type="InterPro" id="IPR048579">
    <property type="entry name" value="RNAseD_HRDC_C"/>
</dbReference>
<dbReference type="Gene3D" id="1.10.150.80">
    <property type="entry name" value="HRDC domain"/>
    <property type="match status" value="2"/>
</dbReference>
<dbReference type="InterPro" id="IPR010997">
    <property type="entry name" value="HRDC-like_sf"/>
</dbReference>
<evidence type="ECO:0000256" key="6">
    <source>
        <dbReference type="HAMAP-Rule" id="MF_01899"/>
    </source>
</evidence>
<dbReference type="HAMAP" id="MF_01899">
    <property type="entry name" value="RNase_D"/>
    <property type="match status" value="1"/>
</dbReference>
<dbReference type="OrthoDB" id="9800549at2"/>
<dbReference type="GO" id="GO:0008408">
    <property type="term" value="F:3'-5' exonuclease activity"/>
    <property type="evidence" value="ECO:0007669"/>
    <property type="project" value="InterPro"/>
</dbReference>
<organism evidence="8 10">
    <name type="scientific">Aliidiomarina maris</name>
    <dbReference type="NCBI Taxonomy" id="531312"/>
    <lineage>
        <taxon>Bacteria</taxon>
        <taxon>Pseudomonadati</taxon>
        <taxon>Pseudomonadota</taxon>
        <taxon>Gammaproteobacteria</taxon>
        <taxon>Alteromonadales</taxon>
        <taxon>Idiomarinaceae</taxon>
        <taxon>Aliidiomarina</taxon>
    </lineage>
</organism>
<dbReference type="InterPro" id="IPR051086">
    <property type="entry name" value="RNase_D-like"/>
</dbReference>
<dbReference type="SUPFAM" id="SSF53098">
    <property type="entry name" value="Ribonuclease H-like"/>
    <property type="match status" value="1"/>
</dbReference>
<evidence type="ECO:0000256" key="1">
    <source>
        <dbReference type="ARBA" id="ARBA00022490"/>
    </source>
</evidence>
<dbReference type="SMART" id="SM00474">
    <property type="entry name" value="35EXOc"/>
    <property type="match status" value="1"/>
</dbReference>
<dbReference type="InterPro" id="IPR006292">
    <property type="entry name" value="RNase_D"/>
</dbReference>
<evidence type="ECO:0000256" key="5">
    <source>
        <dbReference type="ARBA" id="ARBA00022839"/>
    </source>
</evidence>
<dbReference type="AlphaFoldDB" id="A0A327XC06"/>
<keyword evidence="1 6" id="KW-0963">Cytoplasm</keyword>
<name>A0A327XC06_9GAMM</name>
<dbReference type="EMBL" id="PIPK01000001">
    <property type="protein sequence ID" value="RUO28627.1"/>
    <property type="molecule type" value="Genomic_DNA"/>
</dbReference>
<dbReference type="Pfam" id="PF01612">
    <property type="entry name" value="DNA_pol_A_exo1"/>
    <property type="match status" value="1"/>
</dbReference>
<dbReference type="EC" id="3.1.13.5" evidence="6"/>